<proteinExistence type="predicted"/>
<keyword evidence="2" id="KW-1185">Reference proteome</keyword>
<dbReference type="Proteomes" id="UP000094329">
    <property type="component" value="Unassembled WGS sequence"/>
</dbReference>
<evidence type="ECO:0008006" key="3">
    <source>
        <dbReference type="Google" id="ProtNLM"/>
    </source>
</evidence>
<reference evidence="1 2" key="1">
    <citation type="submission" date="2016-08" db="EMBL/GenBank/DDBJ databases">
        <title>Draft genome sequence of Candidatus Piscirickettsia litoralis, from seawater.</title>
        <authorList>
            <person name="Wan X."/>
            <person name="Lee A.J."/>
            <person name="Hou S."/>
            <person name="Donachie S.P."/>
        </authorList>
    </citation>
    <scope>NUCLEOTIDE SEQUENCE [LARGE SCALE GENOMIC DNA]</scope>
    <source>
        <strain evidence="1 2">Y2</strain>
    </source>
</reference>
<evidence type="ECO:0000313" key="2">
    <source>
        <dbReference type="Proteomes" id="UP000094329"/>
    </source>
</evidence>
<dbReference type="RefSeq" id="WP_069314476.1">
    <property type="nucleotide sequence ID" value="NZ_MDTU01000007.1"/>
</dbReference>
<accession>A0ABX2ZYI9</accession>
<gene>
    <name evidence="1" type="ORF">BGC07_18195</name>
</gene>
<organism evidence="1 2">
    <name type="scientific">Piscirickettsia litoralis</name>
    <dbReference type="NCBI Taxonomy" id="1891921"/>
    <lineage>
        <taxon>Bacteria</taxon>
        <taxon>Pseudomonadati</taxon>
        <taxon>Pseudomonadota</taxon>
        <taxon>Gammaproteobacteria</taxon>
        <taxon>Thiotrichales</taxon>
        <taxon>Piscirickettsiaceae</taxon>
        <taxon>Piscirickettsia</taxon>
    </lineage>
</organism>
<dbReference type="NCBIfam" id="NF047561">
    <property type="entry name" value="orf58_phage_fam"/>
    <property type="match status" value="1"/>
</dbReference>
<sequence length="292" mass="32313">MQQFNRKWSLKIGEAGKTGIEITELNIKFDITKTDESSDQNKASITVYNLNDSDISRLKKGLALILSVAYDDQPLVTLFAGQVSGFDTHREQASRATLIQCSDGYMPLKETFSFSTFPSGTNALQVAQSLIKDLTADGSISKSEITDQDTLTRHIFSNGYYVAGLTRDALQTLLGSLFMKFSIQDGVIYISSALRTNTQKQALLLTPDTGLIDSPRITAFNPNGLERENIPNNGLQITSLVNPRIVPHSIVKVETQHINSFYRVSKINHRGETLGKNWKTLATLEAINNEHA</sequence>
<comment type="caution">
    <text evidence="1">The sequence shown here is derived from an EMBL/GenBank/DDBJ whole genome shotgun (WGS) entry which is preliminary data.</text>
</comment>
<protein>
    <recommendedName>
        <fullName evidence="3">Phage tail protein</fullName>
    </recommendedName>
</protein>
<dbReference type="EMBL" id="MDTU01000007">
    <property type="protein sequence ID" value="ODN41077.1"/>
    <property type="molecule type" value="Genomic_DNA"/>
</dbReference>
<name>A0ABX2ZYI9_9GAMM</name>
<evidence type="ECO:0000313" key="1">
    <source>
        <dbReference type="EMBL" id="ODN41077.1"/>
    </source>
</evidence>